<feature type="domain" description="Sialate O-acetylesterase" evidence="2">
    <location>
        <begin position="119"/>
        <end position="236"/>
    </location>
</feature>
<feature type="domain" description="Sialate O-acetylesterase" evidence="2">
    <location>
        <begin position="435"/>
        <end position="539"/>
    </location>
</feature>
<dbReference type="InterPro" id="IPR005181">
    <property type="entry name" value="SASA"/>
</dbReference>
<keyword evidence="1" id="KW-0378">Hydrolase</keyword>
<evidence type="ECO:0000256" key="1">
    <source>
        <dbReference type="ARBA" id="ARBA00022801"/>
    </source>
</evidence>
<dbReference type="SUPFAM" id="SSF49785">
    <property type="entry name" value="Galactose-binding domain-like"/>
    <property type="match status" value="1"/>
</dbReference>
<keyword evidence="4" id="KW-1185">Reference proteome</keyword>
<protein>
    <submittedName>
        <fullName evidence="3">Sialate O-acetylesterase</fullName>
    </submittedName>
</protein>
<dbReference type="SUPFAM" id="SSF52266">
    <property type="entry name" value="SGNH hydrolase"/>
    <property type="match status" value="1"/>
</dbReference>
<sequence>MIYRSEKIKKLKLQIGFAFFIIFSFIQIHGFAQIAVAKVFSDNMVLQRDIKIPVWGYAAPGREIIAELGKFSVKTIANKDGKWMVRFPVFKAGGPYQLKIAERTAPHSQIILSGILIGDVWLASGQSNMEWSVKQAQNAVEEIAKADFPEIRLFHVANVKKLTPQQDLTEGKWEICNAQNVAKFSAVAYYFAKKIHKDQDVPIGIIQSAWGGTPVESWTSREKLLSLPITKAKTLANDSLSEQDFLRDSLDQIRGWDIVNHPQQNSDKIIPRPGYTDAAWPDIEMPKLIKDFGIGPYEGVVWMRKKITLPEAFSQSDLTLYIGRPDVNYSLYFNGTEICKTVWNTDPRQHYTIPAKSINKGENTITLRLAMLWGIGGLNPPADDMYITNGTTRLPLAGIWKYNKSLEPAIPRNRNYQYYPSLLFNAMINPVIPYGIKGFLWYQGEANDTAAYNYRKLFPMLIQDWRARWKQGDLPFLYVQLANFKKTQPLPSESEWAELREAQSLTLSQPNTGMACIIDIGEADNIHPGNKQEVGRRLALIANKLVYGQNVVTSGPTFKRFSKMDNRIHLGFTNVGDGLVSKNAKEITGFAIAGKDKQFYWANAKIEGNEIVVCSDKVPQPVAVRYAWADNPECNLINSAGLPAIPFRTDDWKGITQK</sequence>
<dbReference type="RefSeq" id="WP_090980400.1">
    <property type="nucleotide sequence ID" value="NZ_FOJM01000002.1"/>
</dbReference>
<dbReference type="InterPro" id="IPR036514">
    <property type="entry name" value="SGNH_hydro_sf"/>
</dbReference>
<accession>A0A1I0SND0</accession>
<dbReference type="InterPro" id="IPR008979">
    <property type="entry name" value="Galactose-bd-like_sf"/>
</dbReference>
<dbReference type="PANTHER" id="PTHR22901:SF0">
    <property type="entry name" value="SIALATE O-ACETYLESTERASE"/>
    <property type="match status" value="1"/>
</dbReference>
<gene>
    <name evidence="3" type="ORF">SAMN04488511_102218</name>
</gene>
<organism evidence="3 4">
    <name type="scientific">Pedobacter suwonensis</name>
    <dbReference type="NCBI Taxonomy" id="332999"/>
    <lineage>
        <taxon>Bacteria</taxon>
        <taxon>Pseudomonadati</taxon>
        <taxon>Bacteroidota</taxon>
        <taxon>Sphingobacteriia</taxon>
        <taxon>Sphingobacteriales</taxon>
        <taxon>Sphingobacteriaceae</taxon>
        <taxon>Pedobacter</taxon>
    </lineage>
</organism>
<dbReference type="Gene3D" id="3.40.50.1110">
    <property type="entry name" value="SGNH hydrolase"/>
    <property type="match status" value="2"/>
</dbReference>
<dbReference type="STRING" id="332999.SAMN04488511_102218"/>
<dbReference type="Pfam" id="PF03629">
    <property type="entry name" value="SASA"/>
    <property type="match status" value="2"/>
</dbReference>
<reference evidence="4" key="1">
    <citation type="submission" date="2016-10" db="EMBL/GenBank/DDBJ databases">
        <authorList>
            <person name="Varghese N."/>
            <person name="Submissions S."/>
        </authorList>
    </citation>
    <scope>NUCLEOTIDE SEQUENCE [LARGE SCALE GENOMIC DNA]</scope>
    <source>
        <strain evidence="4">DSM 18130</strain>
    </source>
</reference>
<dbReference type="PANTHER" id="PTHR22901">
    <property type="entry name" value="SIALATE O-ACETYLESTERASE"/>
    <property type="match status" value="1"/>
</dbReference>
<dbReference type="InterPro" id="IPR039329">
    <property type="entry name" value="SIAE"/>
</dbReference>
<dbReference type="OrthoDB" id="9816001at2"/>
<dbReference type="GO" id="GO:0001681">
    <property type="term" value="F:sialate O-acetylesterase activity"/>
    <property type="evidence" value="ECO:0007669"/>
    <property type="project" value="InterPro"/>
</dbReference>
<dbReference type="GO" id="GO:0005975">
    <property type="term" value="P:carbohydrate metabolic process"/>
    <property type="evidence" value="ECO:0007669"/>
    <property type="project" value="TreeGrafter"/>
</dbReference>
<name>A0A1I0SND0_9SPHI</name>
<dbReference type="EMBL" id="FOJM01000002">
    <property type="protein sequence ID" value="SFA41009.1"/>
    <property type="molecule type" value="Genomic_DNA"/>
</dbReference>
<evidence type="ECO:0000259" key="2">
    <source>
        <dbReference type="Pfam" id="PF03629"/>
    </source>
</evidence>
<dbReference type="AlphaFoldDB" id="A0A1I0SND0"/>
<proteinExistence type="predicted"/>
<evidence type="ECO:0000313" key="4">
    <source>
        <dbReference type="Proteomes" id="UP000198836"/>
    </source>
</evidence>
<evidence type="ECO:0000313" key="3">
    <source>
        <dbReference type="EMBL" id="SFA41009.1"/>
    </source>
</evidence>
<dbReference type="Proteomes" id="UP000198836">
    <property type="component" value="Unassembled WGS sequence"/>
</dbReference>